<dbReference type="AlphaFoldDB" id="A0A563E2S3"/>
<dbReference type="Proteomes" id="UP000320244">
    <property type="component" value="Unassembled WGS sequence"/>
</dbReference>
<reference evidence="2 3" key="2">
    <citation type="submission" date="2019-08" db="EMBL/GenBank/DDBJ databases">
        <title>Jejuicoccus antrihumi gen. nov., sp. nov., a new member of the family Dermacoccaceae isolated from a cave.</title>
        <authorList>
            <person name="Schumann P."/>
            <person name="Kim I.S."/>
        </authorList>
    </citation>
    <scope>NUCLEOTIDE SEQUENCE [LARGE SCALE GENOMIC DNA]</scope>
    <source>
        <strain evidence="2 3">C5-26</strain>
    </source>
</reference>
<evidence type="ECO:0000256" key="1">
    <source>
        <dbReference type="SAM" id="MobiDB-lite"/>
    </source>
</evidence>
<keyword evidence="3" id="KW-1185">Reference proteome</keyword>
<name>A0A563E2S3_9MICO</name>
<evidence type="ECO:0000313" key="2">
    <source>
        <dbReference type="EMBL" id="TWP36840.1"/>
    </source>
</evidence>
<sequence length="102" mass="10702">MLDALDRSADAGDPLDANRASLTEGGRNCVPIQQQRGHDLFLHLAVEADCDVTGARLDAEPDERILIRQLGQRGEEFTSTRSAVLIIDSAVGGGNAKGGASS</sequence>
<dbReference type="RefSeq" id="WP_146316381.1">
    <property type="nucleotide sequence ID" value="NZ_VCQV01000009.1"/>
</dbReference>
<accession>A0A563E2S3</accession>
<reference evidence="2 3" key="1">
    <citation type="submission" date="2019-05" db="EMBL/GenBank/DDBJ databases">
        <authorList>
            <person name="Lee S.D."/>
        </authorList>
    </citation>
    <scope>NUCLEOTIDE SEQUENCE [LARGE SCALE GENOMIC DNA]</scope>
    <source>
        <strain evidence="2 3">C5-26</strain>
    </source>
</reference>
<protein>
    <submittedName>
        <fullName evidence="2">Uncharacterized protein</fullName>
    </submittedName>
</protein>
<dbReference type="EMBL" id="VCQV01000009">
    <property type="protein sequence ID" value="TWP36840.1"/>
    <property type="molecule type" value="Genomic_DNA"/>
</dbReference>
<organism evidence="2 3">
    <name type="scientific">Leekyejoonella antrihumi</name>
    <dbReference type="NCBI Taxonomy" id="1660198"/>
    <lineage>
        <taxon>Bacteria</taxon>
        <taxon>Bacillati</taxon>
        <taxon>Actinomycetota</taxon>
        <taxon>Actinomycetes</taxon>
        <taxon>Micrococcales</taxon>
        <taxon>Dermacoccaceae</taxon>
        <taxon>Leekyejoonella</taxon>
    </lineage>
</organism>
<feature type="region of interest" description="Disordered" evidence="1">
    <location>
        <begin position="1"/>
        <end position="27"/>
    </location>
</feature>
<gene>
    <name evidence="2" type="ORF">FGL98_08785</name>
</gene>
<comment type="caution">
    <text evidence="2">The sequence shown here is derived from an EMBL/GenBank/DDBJ whole genome shotgun (WGS) entry which is preliminary data.</text>
</comment>
<feature type="compositionally biased region" description="Basic and acidic residues" evidence="1">
    <location>
        <begin position="1"/>
        <end position="10"/>
    </location>
</feature>
<evidence type="ECO:0000313" key="3">
    <source>
        <dbReference type="Proteomes" id="UP000320244"/>
    </source>
</evidence>
<proteinExistence type="predicted"/>